<proteinExistence type="predicted"/>
<keyword evidence="2" id="KW-1185">Reference proteome</keyword>
<evidence type="ECO:0000313" key="1">
    <source>
        <dbReference type="EMBL" id="KAH6946263.1"/>
    </source>
</evidence>
<comment type="caution">
    <text evidence="1">The sequence shown here is derived from an EMBL/GenBank/DDBJ whole genome shotgun (WGS) entry which is preliminary data.</text>
</comment>
<dbReference type="EMBL" id="CM023481">
    <property type="protein sequence ID" value="KAH6946263.1"/>
    <property type="molecule type" value="Genomic_DNA"/>
</dbReference>
<evidence type="ECO:0000313" key="2">
    <source>
        <dbReference type="Proteomes" id="UP000821845"/>
    </source>
</evidence>
<name>A0ACB7TJF6_HYAAI</name>
<accession>A0ACB7TJF6</accession>
<sequence length="102" mass="10942">MASNKLLGDLGYYDDSGQFYLVERLKDLVKCGGTHVATAELEEALLALSGVLDAAVVGRPHALYGESPVAAVVLRDCAEGTTEKARQLQEMIADSYVWLGAR</sequence>
<organism evidence="1 2">
    <name type="scientific">Hyalomma asiaticum</name>
    <name type="common">Tick</name>
    <dbReference type="NCBI Taxonomy" id="266040"/>
    <lineage>
        <taxon>Eukaryota</taxon>
        <taxon>Metazoa</taxon>
        <taxon>Ecdysozoa</taxon>
        <taxon>Arthropoda</taxon>
        <taxon>Chelicerata</taxon>
        <taxon>Arachnida</taxon>
        <taxon>Acari</taxon>
        <taxon>Parasitiformes</taxon>
        <taxon>Ixodida</taxon>
        <taxon>Ixodoidea</taxon>
        <taxon>Ixodidae</taxon>
        <taxon>Hyalomminae</taxon>
        <taxon>Hyalomma</taxon>
    </lineage>
</organism>
<gene>
    <name evidence="1" type="ORF">HPB50_012508</name>
</gene>
<protein>
    <submittedName>
        <fullName evidence="1">Uncharacterized protein</fullName>
    </submittedName>
</protein>
<dbReference type="Proteomes" id="UP000821845">
    <property type="component" value="Chromosome 1"/>
</dbReference>
<reference evidence="1" key="1">
    <citation type="submission" date="2020-05" db="EMBL/GenBank/DDBJ databases">
        <title>Large-scale comparative analyses of tick genomes elucidate their genetic diversity and vector capacities.</title>
        <authorList>
            <person name="Jia N."/>
            <person name="Wang J."/>
            <person name="Shi W."/>
            <person name="Du L."/>
            <person name="Sun Y."/>
            <person name="Zhan W."/>
            <person name="Jiang J."/>
            <person name="Wang Q."/>
            <person name="Zhang B."/>
            <person name="Ji P."/>
            <person name="Sakyi L.B."/>
            <person name="Cui X."/>
            <person name="Yuan T."/>
            <person name="Jiang B."/>
            <person name="Yang W."/>
            <person name="Lam T.T.-Y."/>
            <person name="Chang Q."/>
            <person name="Ding S."/>
            <person name="Wang X."/>
            <person name="Zhu J."/>
            <person name="Ruan X."/>
            <person name="Zhao L."/>
            <person name="Wei J."/>
            <person name="Que T."/>
            <person name="Du C."/>
            <person name="Cheng J."/>
            <person name="Dai P."/>
            <person name="Han X."/>
            <person name="Huang E."/>
            <person name="Gao Y."/>
            <person name="Liu J."/>
            <person name="Shao H."/>
            <person name="Ye R."/>
            <person name="Li L."/>
            <person name="Wei W."/>
            <person name="Wang X."/>
            <person name="Wang C."/>
            <person name="Yang T."/>
            <person name="Huo Q."/>
            <person name="Li W."/>
            <person name="Guo W."/>
            <person name="Chen H."/>
            <person name="Zhou L."/>
            <person name="Ni X."/>
            <person name="Tian J."/>
            <person name="Zhou Y."/>
            <person name="Sheng Y."/>
            <person name="Liu T."/>
            <person name="Pan Y."/>
            <person name="Xia L."/>
            <person name="Li J."/>
            <person name="Zhao F."/>
            <person name="Cao W."/>
        </authorList>
    </citation>
    <scope>NUCLEOTIDE SEQUENCE</scope>
    <source>
        <strain evidence="1">Hyas-2018</strain>
    </source>
</reference>